<dbReference type="EMBL" id="NHTK01001217">
    <property type="protein sequence ID" value="PPR01781.1"/>
    <property type="molecule type" value="Genomic_DNA"/>
</dbReference>
<dbReference type="Proteomes" id="UP000284842">
    <property type="component" value="Unassembled WGS sequence"/>
</dbReference>
<dbReference type="AlphaFoldDB" id="A0A409YFK8"/>
<reference evidence="2 3" key="1">
    <citation type="journal article" date="2018" name="Evol. Lett.">
        <title>Horizontal gene cluster transfer increased hallucinogenic mushroom diversity.</title>
        <authorList>
            <person name="Reynolds H.T."/>
            <person name="Vijayakumar V."/>
            <person name="Gluck-Thaler E."/>
            <person name="Korotkin H.B."/>
            <person name="Matheny P.B."/>
            <person name="Slot J.C."/>
        </authorList>
    </citation>
    <scope>NUCLEOTIDE SEQUENCE [LARGE SCALE GENOMIC DNA]</scope>
    <source>
        <strain evidence="2 3">2629</strain>
    </source>
</reference>
<evidence type="ECO:0000256" key="1">
    <source>
        <dbReference type="SAM" id="SignalP"/>
    </source>
</evidence>
<gene>
    <name evidence="2" type="ORF">CVT24_001804</name>
</gene>
<accession>A0A409YFK8</accession>
<organism evidence="2 3">
    <name type="scientific">Panaeolus cyanescens</name>
    <dbReference type="NCBI Taxonomy" id="181874"/>
    <lineage>
        <taxon>Eukaryota</taxon>
        <taxon>Fungi</taxon>
        <taxon>Dikarya</taxon>
        <taxon>Basidiomycota</taxon>
        <taxon>Agaricomycotina</taxon>
        <taxon>Agaricomycetes</taxon>
        <taxon>Agaricomycetidae</taxon>
        <taxon>Agaricales</taxon>
        <taxon>Agaricineae</taxon>
        <taxon>Galeropsidaceae</taxon>
        <taxon>Panaeolus</taxon>
    </lineage>
</organism>
<evidence type="ECO:0000313" key="3">
    <source>
        <dbReference type="Proteomes" id="UP000284842"/>
    </source>
</evidence>
<feature type="signal peptide" evidence="1">
    <location>
        <begin position="1"/>
        <end position="23"/>
    </location>
</feature>
<dbReference type="OrthoDB" id="10522781at2759"/>
<protein>
    <submittedName>
        <fullName evidence="2">Uncharacterized protein</fullName>
    </submittedName>
</protein>
<keyword evidence="1" id="KW-0732">Signal</keyword>
<comment type="caution">
    <text evidence="2">The sequence shown here is derived from an EMBL/GenBank/DDBJ whole genome shotgun (WGS) entry which is preliminary data.</text>
</comment>
<proteinExistence type="predicted"/>
<keyword evidence="3" id="KW-1185">Reference proteome</keyword>
<evidence type="ECO:0000313" key="2">
    <source>
        <dbReference type="EMBL" id="PPR01781.1"/>
    </source>
</evidence>
<feature type="chain" id="PRO_5019073756" evidence="1">
    <location>
        <begin position="24"/>
        <end position="122"/>
    </location>
</feature>
<dbReference type="InParanoid" id="A0A409YFK8"/>
<sequence>MSFSTKCLIIVLAAQILAGGALPHGMHHGESRIGKREPGIGGLVKGIENVVGMVLREEAQPVAREPRIGGLVKGIENVVGMVLREEGQPMSHEQGHEAEGAARGHNHVAHMVAREPEPGLGG</sequence>
<name>A0A409YFK8_9AGAR</name>